<dbReference type="InterPro" id="IPR050469">
    <property type="entry name" value="Diguanylate_Cyclase"/>
</dbReference>
<feature type="domain" description="GGDEF" evidence="4">
    <location>
        <begin position="500"/>
        <end position="632"/>
    </location>
</feature>
<dbReference type="InterPro" id="IPR043128">
    <property type="entry name" value="Rev_trsase/Diguanyl_cyclase"/>
</dbReference>
<evidence type="ECO:0000313" key="6">
    <source>
        <dbReference type="Proteomes" id="UP000060487"/>
    </source>
</evidence>
<dbReference type="InterPro" id="IPR000160">
    <property type="entry name" value="GGDEF_dom"/>
</dbReference>
<dbReference type="SMART" id="SM00267">
    <property type="entry name" value="GGDEF"/>
    <property type="match status" value="1"/>
</dbReference>
<dbReference type="Gene3D" id="3.30.70.270">
    <property type="match status" value="1"/>
</dbReference>
<evidence type="ECO:0000256" key="1">
    <source>
        <dbReference type="ARBA" id="ARBA00012528"/>
    </source>
</evidence>
<dbReference type="InterPro" id="IPR029787">
    <property type="entry name" value="Nucleotide_cyclase"/>
</dbReference>
<dbReference type="Gene3D" id="6.10.340.10">
    <property type="match status" value="1"/>
</dbReference>
<name>A0ABR5SHT6_9BACT</name>
<dbReference type="Pfam" id="PF00990">
    <property type="entry name" value="GGDEF"/>
    <property type="match status" value="1"/>
</dbReference>
<evidence type="ECO:0000259" key="4">
    <source>
        <dbReference type="PROSITE" id="PS50887"/>
    </source>
</evidence>
<dbReference type="EC" id="2.7.7.65" evidence="1"/>
<keyword evidence="3" id="KW-1133">Transmembrane helix</keyword>
<sequence length="642" mass="72498">MAANGKRLIDRLSGLVDLFVDIIAFRNLEVRWRILLFYFATLLWFVVFAAIGISNLISFSYNIANIEKIARQDKAGQIITRKIRGINISARDIALFNDPHILQLQIEKGRNRLEEVHGILKALADGGHVRDSSNDVKYVFDQIQLVGVSEDRVFFVSEIKKKALSLGEQFEHLVTLKSEESKGEADRDMILKKVQSIDKEITDMIVVLGDFSLANSRLIQSKKDDFTYRIIKFSVAAILVSLLTAWFLLSVYLLKLYRSIMDPIKMIISYIRQISAGGFTISSELSHVGEKGEIGELFRQFKSFTDWFININSFKQIIEEDSKVDDVFFRLAVVLEHKIDITNFTIYGVQDKNSLAVIHKIPQNTPILCNKEILSNRSQCRALKTGHNISSDEYADICRQFLCPNDKGYFCVPMLIHGRSMAVVQLVFDKGSGHDVKMVATKISTALHYIAASLSAIGAKKLQNELKELSTTDALTGLNNRRYLEQYVEIIVSGVLRRKTTIAILMCDIDFFKQVNDTYGHDAGDTVLKTISEVLRGGIRNSDIIVRYGGEEFLMILHDVEGSIETMAENIRKKIEGTQIPIGQTTLKKTISIGISEFPTDSGNFFEAVKYADIALYQAKQTGRNKLVRFTPDMLPDMLKEA</sequence>
<evidence type="ECO:0000313" key="5">
    <source>
        <dbReference type="EMBL" id="KWT91777.1"/>
    </source>
</evidence>
<evidence type="ECO:0000256" key="2">
    <source>
        <dbReference type="ARBA" id="ARBA00034247"/>
    </source>
</evidence>
<keyword evidence="6" id="KW-1185">Reference proteome</keyword>
<feature type="transmembrane region" description="Helical" evidence="3">
    <location>
        <begin position="230"/>
        <end position="254"/>
    </location>
</feature>
<protein>
    <recommendedName>
        <fullName evidence="1">diguanylate cyclase</fullName>
        <ecNumber evidence="1">2.7.7.65</ecNumber>
    </recommendedName>
</protein>
<keyword evidence="3" id="KW-0812">Transmembrane</keyword>
<dbReference type="RefSeq" id="WP_085051293.1">
    <property type="nucleotide sequence ID" value="NZ_LNQR01000029.1"/>
</dbReference>
<organism evidence="5 6">
    <name type="scientific">Candidatus Magnetominusculus xianensis</name>
    <dbReference type="NCBI Taxonomy" id="1748249"/>
    <lineage>
        <taxon>Bacteria</taxon>
        <taxon>Pseudomonadati</taxon>
        <taxon>Nitrospirota</taxon>
        <taxon>Nitrospiria</taxon>
        <taxon>Nitrospirales</taxon>
        <taxon>Nitrospiraceae</taxon>
        <taxon>Candidatus Magnetominusculus</taxon>
    </lineage>
</organism>
<dbReference type="EMBL" id="LNQR01000029">
    <property type="protein sequence ID" value="KWT91777.1"/>
    <property type="molecule type" value="Genomic_DNA"/>
</dbReference>
<evidence type="ECO:0000256" key="3">
    <source>
        <dbReference type="SAM" id="Phobius"/>
    </source>
</evidence>
<reference evidence="5 6" key="1">
    <citation type="submission" date="2015-11" db="EMBL/GenBank/DDBJ databases">
        <authorList>
            <person name="Lin W."/>
        </authorList>
    </citation>
    <scope>NUCLEOTIDE SEQUENCE [LARGE SCALE GENOMIC DNA]</scope>
    <source>
        <strain evidence="5 6">HCH-1</strain>
    </source>
</reference>
<dbReference type="PANTHER" id="PTHR45138">
    <property type="entry name" value="REGULATORY COMPONENTS OF SENSORY TRANSDUCTION SYSTEM"/>
    <property type="match status" value="1"/>
</dbReference>
<dbReference type="PROSITE" id="PS50887">
    <property type="entry name" value="GGDEF"/>
    <property type="match status" value="1"/>
</dbReference>
<feature type="transmembrane region" description="Helical" evidence="3">
    <location>
        <begin position="34"/>
        <end position="64"/>
    </location>
</feature>
<dbReference type="Proteomes" id="UP000060487">
    <property type="component" value="Unassembled WGS sequence"/>
</dbReference>
<dbReference type="CDD" id="cd01949">
    <property type="entry name" value="GGDEF"/>
    <property type="match status" value="1"/>
</dbReference>
<comment type="catalytic activity">
    <reaction evidence="2">
        <text>2 GTP = 3',3'-c-di-GMP + 2 diphosphate</text>
        <dbReference type="Rhea" id="RHEA:24898"/>
        <dbReference type="ChEBI" id="CHEBI:33019"/>
        <dbReference type="ChEBI" id="CHEBI:37565"/>
        <dbReference type="ChEBI" id="CHEBI:58805"/>
        <dbReference type="EC" id="2.7.7.65"/>
    </reaction>
</comment>
<keyword evidence="3" id="KW-0472">Membrane</keyword>
<dbReference type="NCBIfam" id="TIGR00254">
    <property type="entry name" value="GGDEF"/>
    <property type="match status" value="1"/>
</dbReference>
<dbReference type="PANTHER" id="PTHR45138:SF9">
    <property type="entry name" value="DIGUANYLATE CYCLASE DGCM-RELATED"/>
    <property type="match status" value="1"/>
</dbReference>
<dbReference type="SUPFAM" id="SSF55073">
    <property type="entry name" value="Nucleotide cyclase"/>
    <property type="match status" value="1"/>
</dbReference>
<proteinExistence type="predicted"/>
<accession>A0ABR5SHT6</accession>
<comment type="caution">
    <text evidence="5">The sequence shown here is derived from an EMBL/GenBank/DDBJ whole genome shotgun (WGS) entry which is preliminary data.</text>
</comment>
<gene>
    <name evidence="5" type="primary">pleD_2</name>
    <name evidence="5" type="ORF">ASN18_0767</name>
</gene>